<feature type="compositionally biased region" description="Basic and acidic residues" evidence="1">
    <location>
        <begin position="438"/>
        <end position="471"/>
    </location>
</feature>
<dbReference type="Proteomes" id="UP000503462">
    <property type="component" value="Chromosome 2"/>
</dbReference>
<dbReference type="InterPro" id="IPR042065">
    <property type="entry name" value="E3_ELL-like"/>
</dbReference>
<gene>
    <name evidence="2" type="ORF">AMS68_003730</name>
</gene>
<dbReference type="AlphaFoldDB" id="A0A6H0XU13"/>
<evidence type="ECO:0000256" key="1">
    <source>
        <dbReference type="SAM" id="MobiDB-lite"/>
    </source>
</evidence>
<proteinExistence type="predicted"/>
<accession>A0A6H0XU13</accession>
<keyword evidence="3" id="KW-1185">Reference proteome</keyword>
<dbReference type="Gene3D" id="1.10.10.2670">
    <property type="entry name" value="E3 ubiquitin-protein ligase"/>
    <property type="match status" value="1"/>
</dbReference>
<feature type="compositionally biased region" description="Polar residues" evidence="1">
    <location>
        <begin position="406"/>
        <end position="421"/>
    </location>
</feature>
<organism evidence="2 3">
    <name type="scientific">Peltaster fructicola</name>
    <dbReference type="NCBI Taxonomy" id="286661"/>
    <lineage>
        <taxon>Eukaryota</taxon>
        <taxon>Fungi</taxon>
        <taxon>Dikarya</taxon>
        <taxon>Ascomycota</taxon>
        <taxon>Pezizomycotina</taxon>
        <taxon>Dothideomycetes</taxon>
        <taxon>Dothideomycetes incertae sedis</taxon>
        <taxon>Peltaster</taxon>
    </lineage>
</organism>
<reference evidence="2 3" key="1">
    <citation type="journal article" date="2016" name="Sci. Rep.">
        <title>Peltaster fructicola genome reveals evolution from an invasive phytopathogen to an ectophytic parasite.</title>
        <authorList>
            <person name="Xu C."/>
            <person name="Chen H."/>
            <person name="Gleason M.L."/>
            <person name="Xu J.R."/>
            <person name="Liu H."/>
            <person name="Zhang R."/>
            <person name="Sun G."/>
        </authorList>
    </citation>
    <scope>NUCLEOTIDE SEQUENCE [LARGE SCALE GENOMIC DNA]</scope>
    <source>
        <strain evidence="2 3">LNHT1506</strain>
    </source>
</reference>
<feature type="region of interest" description="Disordered" evidence="1">
    <location>
        <begin position="249"/>
        <end position="501"/>
    </location>
</feature>
<feature type="compositionally biased region" description="Polar residues" evidence="1">
    <location>
        <begin position="364"/>
        <end position="377"/>
    </location>
</feature>
<dbReference type="EMBL" id="CP051140">
    <property type="protein sequence ID" value="QIW98212.1"/>
    <property type="molecule type" value="Genomic_DNA"/>
</dbReference>
<feature type="compositionally biased region" description="Polar residues" evidence="1">
    <location>
        <begin position="257"/>
        <end position="272"/>
    </location>
</feature>
<dbReference type="GO" id="GO:0016567">
    <property type="term" value="P:protein ubiquitination"/>
    <property type="evidence" value="ECO:0007669"/>
    <property type="project" value="UniProtKB-UniPathway"/>
</dbReference>
<evidence type="ECO:0000313" key="2">
    <source>
        <dbReference type="EMBL" id="QIW98212.1"/>
    </source>
</evidence>
<evidence type="ECO:0000313" key="3">
    <source>
        <dbReference type="Proteomes" id="UP000503462"/>
    </source>
</evidence>
<sequence>MASIPASGWTLQAPTSTSTSAIIINLANERLDSKSFTNELYHISEDNLTLHSTASHRAQITAAEQDDALLALKQSMAEISDHKKATQTQVAKAIIPDPKNRFEAAKQLQRGGIYNVAKTVGSPSLGATSLQAPTSHPASTKAKALRHAVIHLLAMRPLSAEDTAAKVRIPVQELKGLLQTIASQAGGKWTLGDKACKELDVWRFKYTTQEDRQDAINNAIRAYDRQRLGKTDRLWQLLLPKEERDKGKVLSRLHLGTPSQNRSSTPDAQASSPRLPAKKSGMERLLSKDPKKTRIETVTKENKRKAGDSTSSDQERPAKRQATAKKAPTVSSDDDAHSANKSATQLKPLAKASTPKDTKAKPVSKSTTAGKTTPKIHSTTKTKAHISPPKALHPTVPSPLGAARPRNTSDVSDRSGISQRRNGVETPRGLGITSTPRTRHDTITSVDADRPKLHKRLDSQDKLLHKTKLSDGMHTNGHHKTSSTSSSQNASQDLFDGGSSDSSVSIVDNITFEKGIELARKFQNLFYPQYAKLYDSIELRRCNGEAVSAEETKKLLDMHKRLREMKQEIVAASERQHAGNES</sequence>
<feature type="compositionally biased region" description="Basic and acidic residues" evidence="1">
    <location>
        <begin position="280"/>
        <end position="318"/>
    </location>
</feature>
<protein>
    <submittedName>
        <fullName evidence="2">Uncharacterized protein</fullName>
    </submittedName>
</protein>
<name>A0A6H0XU13_9PEZI</name>
<dbReference type="UniPathway" id="UPA00143"/>
<dbReference type="OrthoDB" id="2587563at2759"/>